<comment type="caution">
    <text evidence="4">The sequence shown here is derived from an EMBL/GenBank/DDBJ whole genome shotgun (WGS) entry which is preliminary data.</text>
</comment>
<reference evidence="4 5" key="1">
    <citation type="submission" date="2018-05" db="EMBL/GenBank/DDBJ databases">
        <title>Spiribacter halobius sp. nov., a moderately halophilic bacterium isolated from marine solar saltern.</title>
        <authorList>
            <person name="Zheng W.-S."/>
            <person name="Lu D.-C."/>
            <person name="Du Z.-J."/>
        </authorList>
    </citation>
    <scope>NUCLEOTIDE SEQUENCE [LARGE SCALE GENOMIC DNA]</scope>
    <source>
        <strain evidence="4 5">E85</strain>
    </source>
</reference>
<gene>
    <name evidence="4" type="ORF">DEM34_16815</name>
</gene>
<accession>A0A2U2MWY9</accession>
<organism evidence="4 5">
    <name type="scientific">Sediminicurvatus halobius</name>
    <dbReference type="NCBI Taxonomy" id="2182432"/>
    <lineage>
        <taxon>Bacteria</taxon>
        <taxon>Pseudomonadati</taxon>
        <taxon>Pseudomonadota</taxon>
        <taxon>Gammaproteobacteria</taxon>
        <taxon>Chromatiales</taxon>
        <taxon>Ectothiorhodospiraceae</taxon>
        <taxon>Sediminicurvatus</taxon>
    </lineage>
</organism>
<proteinExistence type="predicted"/>
<keyword evidence="2" id="KW-0288">FMN</keyword>
<dbReference type="AlphaFoldDB" id="A0A2U2MWY9"/>
<dbReference type="GO" id="GO:0051213">
    <property type="term" value="F:dioxygenase activity"/>
    <property type="evidence" value="ECO:0007669"/>
    <property type="project" value="UniProtKB-KW"/>
</dbReference>
<dbReference type="InterPro" id="IPR013785">
    <property type="entry name" value="Aldolase_TIM"/>
</dbReference>
<dbReference type="PANTHER" id="PTHR32332">
    <property type="entry name" value="2-NITROPROPANE DIOXYGENASE"/>
    <property type="match status" value="1"/>
</dbReference>
<evidence type="ECO:0000313" key="5">
    <source>
        <dbReference type="Proteomes" id="UP000245474"/>
    </source>
</evidence>
<name>A0A2U2MWY9_9GAMM</name>
<dbReference type="Proteomes" id="UP000245474">
    <property type="component" value="Unassembled WGS sequence"/>
</dbReference>
<dbReference type="EMBL" id="QFFI01000037">
    <property type="protein sequence ID" value="PWG61378.1"/>
    <property type="molecule type" value="Genomic_DNA"/>
</dbReference>
<keyword evidence="4" id="KW-0223">Dioxygenase</keyword>
<dbReference type="SUPFAM" id="SSF51412">
    <property type="entry name" value="Inosine monophosphate dehydrogenase (IMPDH)"/>
    <property type="match status" value="1"/>
</dbReference>
<dbReference type="InterPro" id="IPR004136">
    <property type="entry name" value="NMO"/>
</dbReference>
<dbReference type="OrthoDB" id="9778912at2"/>
<protein>
    <submittedName>
        <fullName evidence="4">2-nitropropane dioxygenase</fullName>
    </submittedName>
</protein>
<evidence type="ECO:0000313" key="4">
    <source>
        <dbReference type="EMBL" id="PWG61378.1"/>
    </source>
</evidence>
<keyword evidence="1" id="KW-0285">Flavoprotein</keyword>
<dbReference type="Pfam" id="PF03060">
    <property type="entry name" value="NMO"/>
    <property type="match status" value="2"/>
</dbReference>
<dbReference type="GO" id="GO:0018580">
    <property type="term" value="F:nitronate monooxygenase activity"/>
    <property type="evidence" value="ECO:0007669"/>
    <property type="project" value="InterPro"/>
</dbReference>
<sequence>MRTMLTERMNLKHPIVLAPMGSVAGGSLAAAVTRAGGLGLIGAGYGNSEWLERELDKCTGTSPFGVGFITWSLARNSSALDLAIDRSPDAVMFSFGDHRPYVKRVRDARVMIICQVQTVRDALYAVDAGADVIVAQGTEAGGHGRDRSLFSLLPAVVDAVSPLPVLAAGGIVDGRGLAAALVLGASGGLVGTRFMATSESLLPRIAKQRLVRATGDDTRRTRVPDIVRGYDWPPEYTGRALSNRFIEFWHGRESTLHLNLSGQRALYKTAVAENDFDHAVIFAGEGLDGVNSIEPVARVMQRMVDEAETCLASTSCLRA</sequence>
<dbReference type="CDD" id="cd04730">
    <property type="entry name" value="NPD_like"/>
    <property type="match status" value="1"/>
</dbReference>
<evidence type="ECO:0000256" key="2">
    <source>
        <dbReference type="ARBA" id="ARBA00022643"/>
    </source>
</evidence>
<keyword evidence="5" id="KW-1185">Reference proteome</keyword>
<dbReference type="PANTHER" id="PTHR32332:SF31">
    <property type="entry name" value="2-NITROPROPANE DIOXYGENASE FAMILY, PUTATIVE (AFU_ORTHOLOGUE AFUA_2G09850)-RELATED"/>
    <property type="match status" value="1"/>
</dbReference>
<evidence type="ECO:0000256" key="3">
    <source>
        <dbReference type="ARBA" id="ARBA00023002"/>
    </source>
</evidence>
<dbReference type="Gene3D" id="3.20.20.70">
    <property type="entry name" value="Aldolase class I"/>
    <property type="match status" value="1"/>
</dbReference>
<evidence type="ECO:0000256" key="1">
    <source>
        <dbReference type="ARBA" id="ARBA00022630"/>
    </source>
</evidence>
<dbReference type="RefSeq" id="WP_109679989.1">
    <property type="nucleotide sequence ID" value="NZ_CP086615.1"/>
</dbReference>
<keyword evidence="3" id="KW-0560">Oxidoreductase</keyword>